<gene>
    <name evidence="2" type="ORF">C6N40_06470</name>
</gene>
<dbReference type="InterPro" id="IPR010982">
    <property type="entry name" value="Lambda_DNA-bd_dom_sf"/>
</dbReference>
<dbReference type="PANTHER" id="PTHR33516">
    <property type="entry name" value="LEXA REPRESSOR"/>
    <property type="match status" value="1"/>
</dbReference>
<dbReference type="CDD" id="cd00093">
    <property type="entry name" value="HTH_XRE"/>
    <property type="match status" value="1"/>
</dbReference>
<keyword evidence="3" id="KW-1185">Reference proteome</keyword>
<dbReference type="PROSITE" id="PS50943">
    <property type="entry name" value="HTH_CROC1"/>
    <property type="match status" value="1"/>
</dbReference>
<accession>A0A2P6M9G3</accession>
<dbReference type="SMART" id="SM00530">
    <property type="entry name" value="HTH_XRE"/>
    <property type="match status" value="1"/>
</dbReference>
<dbReference type="PANTHER" id="PTHR33516:SF2">
    <property type="entry name" value="LEXA REPRESSOR-RELATED"/>
    <property type="match status" value="1"/>
</dbReference>
<dbReference type="Pfam" id="PF13560">
    <property type="entry name" value="HTH_31"/>
    <property type="match status" value="1"/>
</dbReference>
<evidence type="ECO:0000313" key="2">
    <source>
        <dbReference type="EMBL" id="PRH82613.1"/>
    </source>
</evidence>
<dbReference type="Gene3D" id="1.10.260.40">
    <property type="entry name" value="lambda repressor-like DNA-binding domains"/>
    <property type="match status" value="1"/>
</dbReference>
<dbReference type="InterPro" id="IPR039418">
    <property type="entry name" value="LexA-like"/>
</dbReference>
<dbReference type="OrthoDB" id="9791537at2"/>
<evidence type="ECO:0000259" key="1">
    <source>
        <dbReference type="PROSITE" id="PS50943"/>
    </source>
</evidence>
<dbReference type="Proteomes" id="UP000241736">
    <property type="component" value="Unassembled WGS sequence"/>
</dbReference>
<proteinExistence type="predicted"/>
<dbReference type="Gene3D" id="2.10.109.10">
    <property type="entry name" value="Umud Fragment, subunit A"/>
    <property type="match status" value="1"/>
</dbReference>
<evidence type="ECO:0000313" key="3">
    <source>
        <dbReference type="Proteomes" id="UP000241736"/>
    </source>
</evidence>
<protein>
    <submittedName>
        <fullName evidence="2">LexA family transcriptional repressor</fullName>
    </submittedName>
</protein>
<dbReference type="Pfam" id="PF00717">
    <property type="entry name" value="Peptidase_S24"/>
    <property type="match status" value="1"/>
</dbReference>
<dbReference type="EMBL" id="PVLF01000006">
    <property type="protein sequence ID" value="PRH82613.1"/>
    <property type="molecule type" value="Genomic_DNA"/>
</dbReference>
<dbReference type="InterPro" id="IPR001387">
    <property type="entry name" value="Cro/C1-type_HTH"/>
</dbReference>
<sequence length="255" mass="27815">MRSEHSMCQQHVLAPLPAAFIRPEHVPMNRQKTFGQVIRQLRKQKRLTQEQLAEQSGVDQGAISRVENGRYLTPESLLEPLAAGLGVRPSEILAAVENAGESIREQRADYAVAMPSGLQAVPLIGWVQAGKWNQVENPFDPDVAEGIVYTVNKVGRRSYALKVKGDSMTNPRGWPTFPPGTTIIVDPTKGATSGDLVVAQIDDEAEATFKKLAEDGGRKLLVPLNPQYPTLQIDQATTICGVVVAIAERSVTDRN</sequence>
<comment type="caution">
    <text evidence="2">The sequence shown here is derived from an EMBL/GenBank/DDBJ whole genome shotgun (WGS) entry which is preliminary data.</text>
</comment>
<dbReference type="SUPFAM" id="SSF47413">
    <property type="entry name" value="lambda repressor-like DNA-binding domains"/>
    <property type="match status" value="1"/>
</dbReference>
<dbReference type="SUPFAM" id="SSF51306">
    <property type="entry name" value="LexA/Signal peptidase"/>
    <property type="match status" value="1"/>
</dbReference>
<feature type="domain" description="HTH cro/C1-type" evidence="1">
    <location>
        <begin position="38"/>
        <end position="92"/>
    </location>
</feature>
<dbReference type="InterPro" id="IPR050077">
    <property type="entry name" value="LexA_repressor"/>
</dbReference>
<dbReference type="InterPro" id="IPR036286">
    <property type="entry name" value="LexA/Signal_pep-like_sf"/>
</dbReference>
<organism evidence="2 3">
    <name type="scientific">Arenimonas caeni</name>
    <dbReference type="NCBI Taxonomy" id="2058085"/>
    <lineage>
        <taxon>Bacteria</taxon>
        <taxon>Pseudomonadati</taxon>
        <taxon>Pseudomonadota</taxon>
        <taxon>Gammaproteobacteria</taxon>
        <taxon>Lysobacterales</taxon>
        <taxon>Lysobacteraceae</taxon>
        <taxon>Arenimonas</taxon>
    </lineage>
</organism>
<name>A0A2P6M9G3_9GAMM</name>
<dbReference type="InterPro" id="IPR015927">
    <property type="entry name" value="Peptidase_S24_S26A/B/C"/>
</dbReference>
<dbReference type="CDD" id="cd06529">
    <property type="entry name" value="S24_LexA-like"/>
    <property type="match status" value="1"/>
</dbReference>
<dbReference type="AlphaFoldDB" id="A0A2P6M9G3"/>
<dbReference type="GO" id="GO:0003677">
    <property type="term" value="F:DNA binding"/>
    <property type="evidence" value="ECO:0007669"/>
    <property type="project" value="InterPro"/>
</dbReference>
<reference evidence="2 3" key="1">
    <citation type="submission" date="2018-03" db="EMBL/GenBank/DDBJ databases">
        <title>Arenimonas caeni sp. nov., isolated from activated sludge.</title>
        <authorList>
            <person name="Liu H."/>
        </authorList>
    </citation>
    <scope>NUCLEOTIDE SEQUENCE [LARGE SCALE GENOMIC DNA]</scope>
    <source>
        <strain evidence="3">z29</strain>
    </source>
</reference>